<organism evidence="1 2">
    <name type="scientific">Arthrobacter terrae</name>
    <dbReference type="NCBI Taxonomy" id="2935737"/>
    <lineage>
        <taxon>Bacteria</taxon>
        <taxon>Bacillati</taxon>
        <taxon>Actinomycetota</taxon>
        <taxon>Actinomycetes</taxon>
        <taxon>Micrococcales</taxon>
        <taxon>Micrococcaceae</taxon>
        <taxon>Arthrobacter</taxon>
    </lineage>
</organism>
<dbReference type="AlphaFoldDB" id="A0A931CPW6"/>
<sequence>MLHRMAGNRNRNEVDAVMAAATDDDKLDAAIHGVTPADSIAFQLCRNLLATQRSS</sequence>
<protein>
    <submittedName>
        <fullName evidence="1">Uncharacterized protein</fullName>
    </submittedName>
</protein>
<comment type="caution">
    <text evidence="1">The sequence shown here is derived from an EMBL/GenBank/DDBJ whole genome shotgun (WGS) entry which is preliminary data.</text>
</comment>
<proteinExistence type="predicted"/>
<dbReference type="RefSeq" id="WP_196395752.1">
    <property type="nucleotide sequence ID" value="NZ_JADNYM010000005.1"/>
</dbReference>
<dbReference type="Proteomes" id="UP000655366">
    <property type="component" value="Unassembled WGS sequence"/>
</dbReference>
<gene>
    <name evidence="1" type="ORF">IV500_05215</name>
</gene>
<evidence type="ECO:0000313" key="1">
    <source>
        <dbReference type="EMBL" id="MBG0738819.1"/>
    </source>
</evidence>
<accession>A0A931CPW6</accession>
<evidence type="ECO:0000313" key="2">
    <source>
        <dbReference type="Proteomes" id="UP000655366"/>
    </source>
</evidence>
<reference evidence="1 2" key="1">
    <citation type="submission" date="2020-11" db="EMBL/GenBank/DDBJ databases">
        <title>Arthrobacter antarcticus sp. nov., isolated from Antarctic Soil.</title>
        <authorList>
            <person name="Li J."/>
        </authorList>
    </citation>
    <scope>NUCLEOTIDE SEQUENCE [LARGE SCALE GENOMIC DNA]</scope>
    <source>
        <strain evidence="1 2">Z1-20</strain>
    </source>
</reference>
<name>A0A931CPW6_9MICC</name>
<dbReference type="EMBL" id="JADNYM010000005">
    <property type="protein sequence ID" value="MBG0738819.1"/>
    <property type="molecule type" value="Genomic_DNA"/>
</dbReference>
<keyword evidence="2" id="KW-1185">Reference proteome</keyword>